<protein>
    <submittedName>
        <fullName evidence="1">Phosphatidylinositol-4-phosphate 5-kinase</fullName>
    </submittedName>
</protein>
<comment type="caution">
    <text evidence="1">The sequence shown here is derived from an EMBL/GenBank/DDBJ whole genome shotgun (WGS) entry which is preliminary data.</text>
</comment>
<proteinExistence type="predicted"/>
<keyword evidence="1" id="KW-0808">Transferase</keyword>
<dbReference type="GeneID" id="40328340"/>
<organism evidence="1 2">
    <name type="scientific">Trypanosoma rangeli</name>
    <dbReference type="NCBI Taxonomy" id="5698"/>
    <lineage>
        <taxon>Eukaryota</taxon>
        <taxon>Discoba</taxon>
        <taxon>Euglenozoa</taxon>
        <taxon>Kinetoplastea</taxon>
        <taxon>Metakinetoplastina</taxon>
        <taxon>Trypanosomatida</taxon>
        <taxon>Trypanosomatidae</taxon>
        <taxon>Trypanosoma</taxon>
        <taxon>Herpetosoma</taxon>
    </lineage>
</organism>
<dbReference type="EMBL" id="MKGL01000128">
    <property type="protein sequence ID" value="RNF05685.1"/>
    <property type="molecule type" value="Genomic_DNA"/>
</dbReference>
<dbReference type="GO" id="GO:0016301">
    <property type="term" value="F:kinase activity"/>
    <property type="evidence" value="ECO:0007669"/>
    <property type="project" value="UniProtKB-KW"/>
</dbReference>
<sequence length="140" mass="15531">MVKGSCGAATANMYGGAWQDGAPHSYGENTYTNGDTFHGEREFGKRSRCGGATFMLRDTTLREATRMTSRMDTSCCTQLKGTVMPGSGAAERNMGRVERRSAIDNASLARGAMEERKARQTLPEALHPIFWCMARWPQRW</sequence>
<evidence type="ECO:0000313" key="1">
    <source>
        <dbReference type="EMBL" id="RNF05685.1"/>
    </source>
</evidence>
<evidence type="ECO:0000313" key="2">
    <source>
        <dbReference type="Proteomes" id="UP000283634"/>
    </source>
</evidence>
<name>A0A3R7RJX3_TRYRA</name>
<dbReference type="RefSeq" id="XP_029238830.1">
    <property type="nucleotide sequence ID" value="XM_029381337.1"/>
</dbReference>
<gene>
    <name evidence="1" type="ORF">TraAM80_04407</name>
</gene>
<accession>A0A3R7RJX3</accession>
<keyword evidence="2" id="KW-1185">Reference proteome</keyword>
<keyword evidence="1" id="KW-0418">Kinase</keyword>
<dbReference type="AlphaFoldDB" id="A0A3R7RJX3"/>
<dbReference type="Proteomes" id="UP000283634">
    <property type="component" value="Unassembled WGS sequence"/>
</dbReference>
<reference evidence="1 2" key="1">
    <citation type="journal article" date="2018" name="BMC Genomics">
        <title>Genomic comparison of Trypanosoma conorhini and Trypanosoma rangeli to Trypanosoma cruzi strains of high and low virulence.</title>
        <authorList>
            <person name="Bradwell K.R."/>
            <person name="Koparde V.N."/>
            <person name="Matveyev A.V."/>
            <person name="Serrano M.G."/>
            <person name="Alves J.M."/>
            <person name="Parikh H."/>
            <person name="Huang B."/>
            <person name="Lee V."/>
            <person name="Espinosa-Alvarez O."/>
            <person name="Ortiz P.A."/>
            <person name="Costa-Martins A.G."/>
            <person name="Teixeira M.M."/>
            <person name="Buck G.A."/>
        </authorList>
    </citation>
    <scope>NUCLEOTIDE SEQUENCE [LARGE SCALE GENOMIC DNA]</scope>
    <source>
        <strain evidence="1 2">AM80</strain>
    </source>
</reference>